<dbReference type="AlphaFoldDB" id="A0A177J769"/>
<gene>
    <name evidence="1" type="ORF">AX777_18260</name>
</gene>
<protein>
    <submittedName>
        <fullName evidence="1">Uncharacterized protein</fullName>
    </submittedName>
</protein>
<proteinExistence type="predicted"/>
<dbReference type="RefSeq" id="WP_063977088.1">
    <property type="nucleotide sequence ID" value="NZ_LSTR01000090.1"/>
</dbReference>
<name>A0A177J769_SPHYA</name>
<dbReference type="Proteomes" id="UP000077262">
    <property type="component" value="Unassembled WGS sequence"/>
</dbReference>
<organism evidence="1 2">
    <name type="scientific">Sphingobium yanoikuyae</name>
    <name type="common">Sphingomonas yanoikuyae</name>
    <dbReference type="NCBI Taxonomy" id="13690"/>
    <lineage>
        <taxon>Bacteria</taxon>
        <taxon>Pseudomonadati</taxon>
        <taxon>Pseudomonadota</taxon>
        <taxon>Alphaproteobacteria</taxon>
        <taxon>Sphingomonadales</taxon>
        <taxon>Sphingomonadaceae</taxon>
        <taxon>Sphingobium</taxon>
    </lineage>
</organism>
<sequence length="157" mass="16761">MDGAIELEFAGGRFLFSLPVHAWIAVERGPTNPARRTREYPVSVFTIYDELSAGIGVDPTTGDVSILPGATVFWGDIQNILEQALVAGNAGEKDGDRFEVGVQLAARLVGEAMQPGKIASCVGTAWAVLHAAIKGIDLKKKPDDLTEENRNPSGEDK</sequence>
<reference evidence="1 2" key="1">
    <citation type="submission" date="2016-02" db="EMBL/GenBank/DDBJ databases">
        <authorList>
            <person name="Wen L."/>
            <person name="He K."/>
            <person name="Yang H."/>
        </authorList>
    </citation>
    <scope>NUCLEOTIDE SEQUENCE [LARGE SCALE GENOMIC DNA]</scope>
    <source>
        <strain evidence="1 2">CD09_2</strain>
    </source>
</reference>
<dbReference type="EMBL" id="LSTR01000090">
    <property type="protein sequence ID" value="OAH36983.1"/>
    <property type="molecule type" value="Genomic_DNA"/>
</dbReference>
<evidence type="ECO:0000313" key="1">
    <source>
        <dbReference type="EMBL" id="OAH36983.1"/>
    </source>
</evidence>
<comment type="caution">
    <text evidence="1">The sequence shown here is derived from an EMBL/GenBank/DDBJ whole genome shotgun (WGS) entry which is preliminary data.</text>
</comment>
<dbReference type="OrthoDB" id="7509188at2"/>
<accession>A0A177J769</accession>
<evidence type="ECO:0000313" key="2">
    <source>
        <dbReference type="Proteomes" id="UP000077262"/>
    </source>
</evidence>